<protein>
    <submittedName>
        <fullName evidence="3">Uncharacterized protein (DUF2236 family)</fullName>
    </submittedName>
</protein>
<gene>
    <name evidence="3" type="ORF">HNR61_003612</name>
</gene>
<dbReference type="Proteomes" id="UP000572680">
    <property type="component" value="Unassembled WGS sequence"/>
</dbReference>
<evidence type="ECO:0000313" key="4">
    <source>
        <dbReference type="Proteomes" id="UP000572680"/>
    </source>
</evidence>
<evidence type="ECO:0000256" key="1">
    <source>
        <dbReference type="SAM" id="MobiDB-lite"/>
    </source>
</evidence>
<dbReference type="GO" id="GO:0016491">
    <property type="term" value="F:oxidoreductase activity"/>
    <property type="evidence" value="ECO:0007669"/>
    <property type="project" value="InterPro"/>
</dbReference>
<dbReference type="PANTHER" id="PTHR36151">
    <property type="entry name" value="BLR2777 PROTEIN"/>
    <property type="match status" value="1"/>
</dbReference>
<proteinExistence type="predicted"/>
<evidence type="ECO:0000313" key="3">
    <source>
        <dbReference type="EMBL" id="MBA8951972.1"/>
    </source>
</evidence>
<organism evidence="3 4">
    <name type="scientific">Actinomadura namibiensis</name>
    <dbReference type="NCBI Taxonomy" id="182080"/>
    <lineage>
        <taxon>Bacteria</taxon>
        <taxon>Bacillati</taxon>
        <taxon>Actinomycetota</taxon>
        <taxon>Actinomycetes</taxon>
        <taxon>Streptosporangiales</taxon>
        <taxon>Thermomonosporaceae</taxon>
        <taxon>Actinomadura</taxon>
    </lineage>
</organism>
<dbReference type="Pfam" id="PF09995">
    <property type="entry name" value="MPAB_Lcp_cat"/>
    <property type="match status" value="1"/>
</dbReference>
<dbReference type="PANTHER" id="PTHR36151:SF3">
    <property type="entry name" value="ER-BOUND OXYGENASE MPAB_MPAB'_RUBBER OXYGENASE CATALYTIC DOMAIN-CONTAINING PROTEIN"/>
    <property type="match status" value="1"/>
</dbReference>
<dbReference type="EMBL" id="JACJIA010000004">
    <property type="protein sequence ID" value="MBA8951972.1"/>
    <property type="molecule type" value="Genomic_DNA"/>
</dbReference>
<feature type="domain" description="ER-bound oxygenase mpaB/mpaB'/Rubber oxygenase catalytic" evidence="2">
    <location>
        <begin position="40"/>
        <end position="264"/>
    </location>
</feature>
<reference evidence="3 4" key="1">
    <citation type="submission" date="2020-08" db="EMBL/GenBank/DDBJ databases">
        <title>Genomic Encyclopedia of Type Strains, Phase IV (KMG-IV): sequencing the most valuable type-strain genomes for metagenomic binning, comparative biology and taxonomic classification.</title>
        <authorList>
            <person name="Goeker M."/>
        </authorList>
    </citation>
    <scope>NUCLEOTIDE SEQUENCE [LARGE SCALE GENOMIC DNA]</scope>
    <source>
        <strain evidence="3 4">DSM 44197</strain>
    </source>
</reference>
<feature type="region of interest" description="Disordered" evidence="1">
    <location>
        <begin position="1"/>
        <end position="24"/>
    </location>
</feature>
<dbReference type="InterPro" id="IPR018713">
    <property type="entry name" value="MPAB/Lcp_cat_dom"/>
</dbReference>
<accession>A0A7W3QLX8</accession>
<name>A0A7W3QLX8_ACTNM</name>
<dbReference type="AlphaFoldDB" id="A0A7W3QLX8"/>
<comment type="caution">
    <text evidence="3">The sequence shown here is derived from an EMBL/GenBank/DDBJ whole genome shotgun (WGS) entry which is preliminary data.</text>
</comment>
<sequence length="297" mass="33606">MAASGAARQLPEPTAPDAVVPERSGTAARLPDIARDTLTPFALAAAGANVIMQLSRLPVGHGVIKSPVESGRIDRHPIKRLRTTLSYIVVAMHGTPGERDHMRAEVNRSHRAVRSAPGDPVKYNAFDRELQLWVAACLYWGTEDLYIRLHGEPTPEQRDDFYRYAARFGTTLQVTEDMWPADREAFEKYWADGIEKIVVDDLTRRYLRAFAGLSFLPGPVRRVLGPTNRFLCVGFLPEPFREALGFRWSAADQRRFDRFCRAAAAVNRTLPGPVRGFPWNLYLWDVRRRIRDGRPIV</sequence>
<dbReference type="RefSeq" id="WP_182844268.1">
    <property type="nucleotide sequence ID" value="NZ_BAAALP010000014.1"/>
</dbReference>
<evidence type="ECO:0000259" key="2">
    <source>
        <dbReference type="Pfam" id="PF09995"/>
    </source>
</evidence>
<keyword evidence="4" id="KW-1185">Reference proteome</keyword>